<feature type="region of interest" description="Disordered" evidence="1">
    <location>
        <begin position="90"/>
        <end position="109"/>
    </location>
</feature>
<keyword evidence="3" id="KW-1185">Reference proteome</keyword>
<protein>
    <submittedName>
        <fullName evidence="2">Uncharacterized protein</fullName>
    </submittedName>
</protein>
<dbReference type="EMBL" id="KN122153">
    <property type="protein sequence ID" value="KFO32608.1"/>
    <property type="molecule type" value="Genomic_DNA"/>
</dbReference>
<proteinExistence type="predicted"/>
<organism evidence="2 3">
    <name type="scientific">Fukomys damarensis</name>
    <name type="common">Damaraland mole rat</name>
    <name type="synonym">Cryptomys damarensis</name>
    <dbReference type="NCBI Taxonomy" id="885580"/>
    <lineage>
        <taxon>Eukaryota</taxon>
        <taxon>Metazoa</taxon>
        <taxon>Chordata</taxon>
        <taxon>Craniata</taxon>
        <taxon>Vertebrata</taxon>
        <taxon>Euteleostomi</taxon>
        <taxon>Mammalia</taxon>
        <taxon>Eutheria</taxon>
        <taxon>Euarchontoglires</taxon>
        <taxon>Glires</taxon>
        <taxon>Rodentia</taxon>
        <taxon>Hystricomorpha</taxon>
        <taxon>Bathyergidae</taxon>
        <taxon>Fukomys</taxon>
    </lineage>
</organism>
<accession>A0A091DQ51</accession>
<reference evidence="2 3" key="1">
    <citation type="submission" date="2013-11" db="EMBL/GenBank/DDBJ databases">
        <title>The Damaraland mole rat (Fukomys damarensis) genome and evolution of African mole rats.</title>
        <authorList>
            <person name="Gladyshev V.N."/>
            <person name="Fang X."/>
        </authorList>
    </citation>
    <scope>NUCLEOTIDE SEQUENCE [LARGE SCALE GENOMIC DNA]</scope>
    <source>
        <tissue evidence="2">Liver</tissue>
    </source>
</reference>
<evidence type="ECO:0000313" key="2">
    <source>
        <dbReference type="EMBL" id="KFO32608.1"/>
    </source>
</evidence>
<feature type="compositionally biased region" description="Pro residues" evidence="1">
    <location>
        <begin position="97"/>
        <end position="109"/>
    </location>
</feature>
<gene>
    <name evidence="2" type="ORF">H920_06019</name>
</gene>
<name>A0A091DQ51_FUKDA</name>
<dbReference type="Proteomes" id="UP000028990">
    <property type="component" value="Unassembled WGS sequence"/>
</dbReference>
<dbReference type="AlphaFoldDB" id="A0A091DQ51"/>
<sequence length="184" mass="20568">MPRIRRVVSERSQNWEEWRGLRREEMLDSLPVLGGSDGSEMLEGLDSEGFRPQLHCVAPAQHGIVSKINHNSDFCVSQRPLGSFALCRPDGAGQSPAPGPPVPVLQAPRPVPTTPTLEAILELCTASSTMRVALHDRSPSKPRNFERHFRSKPQYRHCAKYGNLEISKHFLQFPDPVRNNKASI</sequence>
<evidence type="ECO:0000256" key="1">
    <source>
        <dbReference type="SAM" id="MobiDB-lite"/>
    </source>
</evidence>
<evidence type="ECO:0000313" key="3">
    <source>
        <dbReference type="Proteomes" id="UP000028990"/>
    </source>
</evidence>